<evidence type="ECO:0000313" key="2">
    <source>
        <dbReference type="EMBL" id="MFC7343771.1"/>
    </source>
</evidence>
<dbReference type="InterPro" id="IPR010310">
    <property type="entry name" value="T7SS_ESAT-6-like"/>
</dbReference>
<accession>A0ABW2LMM0</accession>
<feature type="region of interest" description="Disordered" evidence="1">
    <location>
        <begin position="394"/>
        <end position="434"/>
    </location>
</feature>
<sequence length="434" mass="43458">MSSMFVDTGELTSPSWSSSKLTAGAGPLDSIRATVNAVNTQDWGDFAASAGVLALDGLVTVIDPVGTALAAGVGWLMEHLAPLRELLDFLAGDPPAIAAGADTWKAIKEDLQALADEFPSQADQQTSGWSGPAKDAYTKQVQEYTEGLQGMALSAGNASSVIATAGTMVATCRAIVRDIIAAIVAELVKGALAALAGSVVSFGATVAGYLAYAAGRIGMTISKITAKISQLLAKLGKAGALLARVLDDMAQVGAKVGADLTTAGTKAASTAPAAAGDMLSAGSKVSAGADALGSAATGTARASDGVAAAAGRTSEAAASIGRGSENLAGTGLRWMNNADEAGQAVAEGVGKRAQEAAENVGYRGRYHDEMDRLANVTNPESARLRGALGAAQYHEQNNDSDSGGYYDVGSGRSQGSGEPGMQGWSGSLPDSGSN</sequence>
<name>A0ABW2LMM0_9PSEU</name>
<evidence type="ECO:0000256" key="1">
    <source>
        <dbReference type="SAM" id="MobiDB-lite"/>
    </source>
</evidence>
<reference evidence="3" key="1">
    <citation type="journal article" date="2019" name="Int. J. Syst. Evol. Microbiol.">
        <title>The Global Catalogue of Microorganisms (GCM) 10K type strain sequencing project: providing services to taxonomists for standard genome sequencing and annotation.</title>
        <authorList>
            <consortium name="The Broad Institute Genomics Platform"/>
            <consortium name="The Broad Institute Genome Sequencing Center for Infectious Disease"/>
            <person name="Wu L."/>
            <person name="Ma J."/>
        </authorList>
    </citation>
    <scope>NUCLEOTIDE SEQUENCE [LARGE SCALE GENOMIC DNA]</scope>
    <source>
        <strain evidence="3">WLHS5</strain>
    </source>
</reference>
<dbReference type="SUPFAM" id="SSF140453">
    <property type="entry name" value="EsxAB dimer-like"/>
    <property type="match status" value="1"/>
</dbReference>
<feature type="compositionally biased region" description="Polar residues" evidence="1">
    <location>
        <begin position="424"/>
        <end position="434"/>
    </location>
</feature>
<dbReference type="Gene3D" id="1.10.287.1060">
    <property type="entry name" value="ESAT-6-like"/>
    <property type="match status" value="1"/>
</dbReference>
<dbReference type="EMBL" id="JBHTCJ010000011">
    <property type="protein sequence ID" value="MFC7343771.1"/>
    <property type="molecule type" value="Genomic_DNA"/>
</dbReference>
<dbReference type="Proteomes" id="UP001596504">
    <property type="component" value="Unassembled WGS sequence"/>
</dbReference>
<keyword evidence="3" id="KW-1185">Reference proteome</keyword>
<comment type="caution">
    <text evidence="2">The sequence shown here is derived from an EMBL/GenBank/DDBJ whole genome shotgun (WGS) entry which is preliminary data.</text>
</comment>
<dbReference type="Pfam" id="PF06013">
    <property type="entry name" value="WXG100"/>
    <property type="match status" value="1"/>
</dbReference>
<dbReference type="InterPro" id="IPR036689">
    <property type="entry name" value="ESAT-6-like_sf"/>
</dbReference>
<feature type="compositionally biased region" description="Low complexity" evidence="1">
    <location>
        <begin position="399"/>
        <end position="411"/>
    </location>
</feature>
<dbReference type="RefSeq" id="WP_380670995.1">
    <property type="nucleotide sequence ID" value="NZ_JBHTCJ010000011.1"/>
</dbReference>
<evidence type="ECO:0000313" key="3">
    <source>
        <dbReference type="Proteomes" id="UP001596504"/>
    </source>
</evidence>
<protein>
    <submittedName>
        <fullName evidence="2">WXG100 family type VII secretion target</fullName>
    </submittedName>
</protein>
<gene>
    <name evidence="2" type="ORF">ACFQRI_20390</name>
</gene>
<proteinExistence type="predicted"/>
<organism evidence="2 3">
    <name type="scientific">Saccharopolyspora griseoalba</name>
    <dbReference type="NCBI Taxonomy" id="1431848"/>
    <lineage>
        <taxon>Bacteria</taxon>
        <taxon>Bacillati</taxon>
        <taxon>Actinomycetota</taxon>
        <taxon>Actinomycetes</taxon>
        <taxon>Pseudonocardiales</taxon>
        <taxon>Pseudonocardiaceae</taxon>
        <taxon>Saccharopolyspora</taxon>
    </lineage>
</organism>